<dbReference type="SMART" id="SM00091">
    <property type="entry name" value="PAS"/>
    <property type="match status" value="2"/>
</dbReference>
<accession>A0A1H7RLQ0</accession>
<dbReference type="Pfam" id="PF13426">
    <property type="entry name" value="PAS_9"/>
    <property type="match status" value="1"/>
</dbReference>
<dbReference type="Pfam" id="PF08447">
    <property type="entry name" value="PAS_3"/>
    <property type="match status" value="1"/>
</dbReference>
<dbReference type="OrthoDB" id="9760752at2"/>
<evidence type="ECO:0000256" key="15">
    <source>
        <dbReference type="ARBA" id="ARBA00023170"/>
    </source>
</evidence>
<evidence type="ECO:0000256" key="11">
    <source>
        <dbReference type="ARBA" id="ARBA00022777"/>
    </source>
</evidence>
<gene>
    <name evidence="18" type="ORF">SAMN05216382_2288</name>
</gene>
<keyword evidence="14" id="KW-0843">Virulence</keyword>
<evidence type="ECO:0000256" key="14">
    <source>
        <dbReference type="ARBA" id="ARBA00023026"/>
    </source>
</evidence>
<keyword evidence="7" id="KW-0288">FMN</keyword>
<organism evidence="18 19">
    <name type="scientific">Sphingomonas palmae</name>
    <dbReference type="NCBI Taxonomy" id="1855283"/>
    <lineage>
        <taxon>Bacteria</taxon>
        <taxon>Pseudomonadati</taxon>
        <taxon>Pseudomonadota</taxon>
        <taxon>Alphaproteobacteria</taxon>
        <taxon>Sphingomonadales</taxon>
        <taxon>Sphingomonadaceae</taxon>
        <taxon>Sphingomonas</taxon>
    </lineage>
</organism>
<dbReference type="InterPro" id="IPR000700">
    <property type="entry name" value="PAS-assoc_C"/>
</dbReference>
<sequence>MRPETLSEGQESDGAEALAAARLGIAPARFSTASDKAGLDALCRFAAEAYLDNPLPAMFKERLFVRLSQAAGVRYCLVRHLSRLVGNGFPAGDRHVVPDEPASAAALLARPFFDEADVEALTTAIRVQDYSPELPLVGSEAEGVLIDALACTFTHPRTAVPVAEALTDAVGATRYAQMVALLSYVRAEHFWALAHAELSCADDLALIERCSPALAALIDGASGASQQASEARHGETRARGADELQRLLDYTAFGIMALTRDGVLVEANDRMLTKVGRERDELIAGTLDWVGLIAPEHAAESRRHFTAFAATGKVGPFETQFLLPDGSRKWVLIAGRELVDGTLVAFAIDVDAGKRAEAALAESEARHRALIEGIPQLVWRAVDGGEWTWSSPQWSEFTGLTARDSLGFGWEAAVHPSDRAAARAFWQTAERTGRLEMESRILHAATGEYRWFATRATPVRDDAGAITEWLGTSTDVHDLRTMQERYVRLAAELQHRARNILSVIRSVFIRTADTTADRADMIDHFRGRLDALARTQVTATRHPDGVADLETLVRDELIGVGLGDAERVTITGPDVALPLALSEPMGLAVHELTTNAVKFGALKSNGGTLNIRWRFDMDHSGARALDFTWQESGVPALATNPNRDGFGREVIEQMLPERHGATTSLSFQGGGVQCSIRLPLPHGEGLYSVLGGVT</sequence>
<keyword evidence="12" id="KW-0067">ATP-binding</keyword>
<evidence type="ECO:0000256" key="2">
    <source>
        <dbReference type="ARBA" id="ARBA00012438"/>
    </source>
</evidence>
<keyword evidence="13" id="KW-0157">Chromophore</keyword>
<evidence type="ECO:0000256" key="10">
    <source>
        <dbReference type="ARBA" id="ARBA00022741"/>
    </source>
</evidence>
<dbReference type="InterPro" id="IPR036890">
    <property type="entry name" value="HATPase_C_sf"/>
</dbReference>
<proteinExistence type="predicted"/>
<evidence type="ECO:0000256" key="1">
    <source>
        <dbReference type="ARBA" id="ARBA00000085"/>
    </source>
</evidence>
<reference evidence="19" key="1">
    <citation type="submission" date="2016-10" db="EMBL/GenBank/DDBJ databases">
        <authorList>
            <person name="Varghese N."/>
            <person name="Submissions S."/>
        </authorList>
    </citation>
    <scope>NUCLEOTIDE SEQUENCE [LARGE SCALE GENOMIC DNA]</scope>
    <source>
        <strain evidence="19">JS21-1</strain>
    </source>
</reference>
<dbReference type="SMART" id="SM00086">
    <property type="entry name" value="PAC"/>
    <property type="match status" value="2"/>
</dbReference>
<name>A0A1H7RLQ0_9SPHN</name>
<evidence type="ECO:0000256" key="6">
    <source>
        <dbReference type="ARBA" id="ARBA00022630"/>
    </source>
</evidence>
<dbReference type="GO" id="GO:0004673">
    <property type="term" value="F:protein histidine kinase activity"/>
    <property type="evidence" value="ECO:0007669"/>
    <property type="project" value="UniProtKB-EC"/>
</dbReference>
<dbReference type="NCBIfam" id="TIGR00229">
    <property type="entry name" value="sensory_box"/>
    <property type="match status" value="2"/>
</dbReference>
<evidence type="ECO:0000259" key="16">
    <source>
        <dbReference type="PROSITE" id="PS50112"/>
    </source>
</evidence>
<keyword evidence="4" id="KW-0597">Phosphoprotein</keyword>
<evidence type="ECO:0000256" key="12">
    <source>
        <dbReference type="ARBA" id="ARBA00022840"/>
    </source>
</evidence>
<dbReference type="AlphaFoldDB" id="A0A1H7RLQ0"/>
<dbReference type="Gene3D" id="3.30.450.20">
    <property type="entry name" value="PAS domain"/>
    <property type="match status" value="2"/>
</dbReference>
<protein>
    <recommendedName>
        <fullName evidence="2">histidine kinase</fullName>
        <ecNumber evidence="2">2.7.13.3</ecNumber>
    </recommendedName>
</protein>
<dbReference type="FunFam" id="3.30.450.20:FF:000099">
    <property type="entry name" value="Sensory box sensor histidine kinase"/>
    <property type="match status" value="1"/>
</dbReference>
<keyword evidence="19" id="KW-1185">Reference proteome</keyword>
<evidence type="ECO:0000256" key="8">
    <source>
        <dbReference type="ARBA" id="ARBA00022679"/>
    </source>
</evidence>
<dbReference type="PROSITE" id="PS50112">
    <property type="entry name" value="PAS"/>
    <property type="match status" value="1"/>
</dbReference>
<dbReference type="GO" id="GO:0009881">
    <property type="term" value="F:photoreceptor activity"/>
    <property type="evidence" value="ECO:0007669"/>
    <property type="project" value="UniProtKB-KW"/>
</dbReference>
<dbReference type="InterPro" id="IPR000014">
    <property type="entry name" value="PAS"/>
</dbReference>
<dbReference type="InterPro" id="IPR035965">
    <property type="entry name" value="PAS-like_dom_sf"/>
</dbReference>
<dbReference type="Proteomes" id="UP000199214">
    <property type="component" value="Unassembled WGS sequence"/>
</dbReference>
<dbReference type="CDD" id="cd00130">
    <property type="entry name" value="PAS"/>
    <property type="match status" value="2"/>
</dbReference>
<evidence type="ECO:0000256" key="4">
    <source>
        <dbReference type="ARBA" id="ARBA00022553"/>
    </source>
</evidence>
<dbReference type="STRING" id="1855283.SAMN05216382_2288"/>
<evidence type="ECO:0000313" key="19">
    <source>
        <dbReference type="Proteomes" id="UP000199214"/>
    </source>
</evidence>
<dbReference type="SMART" id="SM00911">
    <property type="entry name" value="HWE_HK"/>
    <property type="match status" value="1"/>
</dbReference>
<evidence type="ECO:0000259" key="17">
    <source>
        <dbReference type="PROSITE" id="PS50113"/>
    </source>
</evidence>
<dbReference type="PROSITE" id="PS50113">
    <property type="entry name" value="PAC"/>
    <property type="match status" value="1"/>
</dbReference>
<keyword evidence="15" id="KW-0675">Receptor</keyword>
<keyword evidence="9" id="KW-0677">Repeat</keyword>
<evidence type="ECO:0000256" key="7">
    <source>
        <dbReference type="ARBA" id="ARBA00022643"/>
    </source>
</evidence>
<keyword evidence="5" id="KW-0716">Sensory transduction</keyword>
<evidence type="ECO:0000313" key="18">
    <source>
        <dbReference type="EMBL" id="SEL61133.1"/>
    </source>
</evidence>
<dbReference type="InterPro" id="IPR011102">
    <property type="entry name" value="Sig_transdc_His_kinase_HWE"/>
</dbReference>
<keyword evidence="6" id="KW-0285">Flavoprotein</keyword>
<keyword evidence="3" id="KW-0600">Photoreceptor protein</keyword>
<dbReference type="Pfam" id="PF07536">
    <property type="entry name" value="HWE_HK"/>
    <property type="match status" value="1"/>
</dbReference>
<comment type="catalytic activity">
    <reaction evidence="1">
        <text>ATP + protein L-histidine = ADP + protein N-phospho-L-histidine.</text>
        <dbReference type="EC" id="2.7.13.3"/>
    </reaction>
</comment>
<dbReference type="EMBL" id="FNZZ01000004">
    <property type="protein sequence ID" value="SEL61133.1"/>
    <property type="molecule type" value="Genomic_DNA"/>
</dbReference>
<keyword evidence="11" id="KW-0418">Kinase</keyword>
<evidence type="ECO:0000256" key="9">
    <source>
        <dbReference type="ARBA" id="ARBA00022737"/>
    </source>
</evidence>
<evidence type="ECO:0000256" key="5">
    <source>
        <dbReference type="ARBA" id="ARBA00022606"/>
    </source>
</evidence>
<dbReference type="SUPFAM" id="SSF69118">
    <property type="entry name" value="AhpD-like"/>
    <property type="match status" value="1"/>
</dbReference>
<dbReference type="RefSeq" id="WP_093006394.1">
    <property type="nucleotide sequence ID" value="NZ_FNZZ01000004.1"/>
</dbReference>
<feature type="domain" description="PAC" evidence="17">
    <location>
        <begin position="435"/>
        <end position="488"/>
    </location>
</feature>
<dbReference type="EC" id="2.7.13.3" evidence="2"/>
<dbReference type="PANTHER" id="PTHR41523">
    <property type="entry name" value="TWO-COMPONENT SYSTEM SENSOR PROTEIN"/>
    <property type="match status" value="1"/>
</dbReference>
<dbReference type="InterPro" id="IPR013655">
    <property type="entry name" value="PAS_fold_3"/>
</dbReference>
<dbReference type="InterPro" id="IPR001610">
    <property type="entry name" value="PAC"/>
</dbReference>
<dbReference type="SUPFAM" id="SSF55785">
    <property type="entry name" value="PYP-like sensor domain (PAS domain)"/>
    <property type="match status" value="2"/>
</dbReference>
<feature type="domain" description="PAS" evidence="16">
    <location>
        <begin position="240"/>
        <end position="312"/>
    </location>
</feature>
<keyword evidence="10" id="KW-0547">Nucleotide-binding</keyword>
<dbReference type="InterPro" id="IPR029032">
    <property type="entry name" value="AhpD-like"/>
</dbReference>
<evidence type="ECO:0000256" key="13">
    <source>
        <dbReference type="ARBA" id="ARBA00022991"/>
    </source>
</evidence>
<evidence type="ECO:0000256" key="3">
    <source>
        <dbReference type="ARBA" id="ARBA00022543"/>
    </source>
</evidence>
<dbReference type="GO" id="GO:0005524">
    <property type="term" value="F:ATP binding"/>
    <property type="evidence" value="ECO:0007669"/>
    <property type="project" value="UniProtKB-KW"/>
</dbReference>
<dbReference type="PANTHER" id="PTHR41523:SF7">
    <property type="entry name" value="HISTIDINE KINASE"/>
    <property type="match status" value="1"/>
</dbReference>
<keyword evidence="8" id="KW-0808">Transferase</keyword>
<dbReference type="Gene3D" id="3.30.565.10">
    <property type="entry name" value="Histidine kinase-like ATPase, C-terminal domain"/>
    <property type="match status" value="1"/>
</dbReference>